<dbReference type="InterPro" id="IPR038765">
    <property type="entry name" value="Papain-like_cys_pep_sf"/>
</dbReference>
<dbReference type="InterPro" id="IPR007562">
    <property type="entry name" value="Transglutaminase-like_domain"/>
</dbReference>
<dbReference type="RefSeq" id="WP_157478931.1">
    <property type="nucleotide sequence ID" value="NZ_CP046566.1"/>
</dbReference>
<evidence type="ECO:0000256" key="1">
    <source>
        <dbReference type="SAM" id="SignalP"/>
    </source>
</evidence>
<dbReference type="SMART" id="SM00460">
    <property type="entry name" value="TGc"/>
    <property type="match status" value="1"/>
</dbReference>
<dbReference type="AlphaFoldDB" id="A0A6I6GLP9"/>
<gene>
    <name evidence="3" type="ORF">GLV81_11135</name>
</gene>
<evidence type="ECO:0000313" key="3">
    <source>
        <dbReference type="EMBL" id="QGW28578.1"/>
    </source>
</evidence>
<reference evidence="3 4" key="1">
    <citation type="submission" date="2019-11" db="EMBL/GenBank/DDBJ databases">
        <authorList>
            <person name="Im W.T."/>
        </authorList>
    </citation>
    <scope>NUCLEOTIDE SEQUENCE [LARGE SCALE GENOMIC DNA]</scope>
    <source>
        <strain evidence="3 4">SB-02</strain>
    </source>
</reference>
<dbReference type="InterPro" id="IPR052557">
    <property type="entry name" value="CAP/Cytokinesis_protein"/>
</dbReference>
<organism evidence="3 4">
    <name type="scientific">Phnomibacter ginsenosidimutans</name>
    <dbReference type="NCBI Taxonomy" id="2676868"/>
    <lineage>
        <taxon>Bacteria</taxon>
        <taxon>Pseudomonadati</taxon>
        <taxon>Bacteroidota</taxon>
        <taxon>Chitinophagia</taxon>
        <taxon>Chitinophagales</taxon>
        <taxon>Chitinophagaceae</taxon>
        <taxon>Phnomibacter</taxon>
    </lineage>
</organism>
<accession>A0A6I6GLP9</accession>
<dbReference type="PANTHER" id="PTHR46333:SF2">
    <property type="entry name" value="CYTOKINESIS PROTEIN 3"/>
    <property type="match status" value="1"/>
</dbReference>
<feature type="domain" description="Transglutaminase-like" evidence="2">
    <location>
        <begin position="115"/>
        <end position="181"/>
    </location>
</feature>
<dbReference type="InterPro" id="IPR002931">
    <property type="entry name" value="Transglutaminase-like"/>
</dbReference>
<dbReference type="PANTHER" id="PTHR46333">
    <property type="entry name" value="CYTOKINESIS PROTEIN 3"/>
    <property type="match status" value="1"/>
</dbReference>
<keyword evidence="4" id="KW-1185">Reference proteome</keyword>
<dbReference type="SUPFAM" id="SSF54001">
    <property type="entry name" value="Cysteine proteinases"/>
    <property type="match status" value="1"/>
</dbReference>
<evidence type="ECO:0000259" key="2">
    <source>
        <dbReference type="SMART" id="SM00460"/>
    </source>
</evidence>
<dbReference type="GO" id="GO:0005737">
    <property type="term" value="C:cytoplasm"/>
    <property type="evidence" value="ECO:0007669"/>
    <property type="project" value="TreeGrafter"/>
</dbReference>
<dbReference type="EMBL" id="CP046566">
    <property type="protein sequence ID" value="QGW28578.1"/>
    <property type="molecule type" value="Genomic_DNA"/>
</dbReference>
<keyword evidence="1" id="KW-0732">Signal</keyword>
<protein>
    <recommendedName>
        <fullName evidence="2">Transglutaminase-like domain-containing protein</fullName>
    </recommendedName>
</protein>
<dbReference type="Pfam" id="PF04473">
    <property type="entry name" value="DUF553"/>
    <property type="match status" value="1"/>
</dbReference>
<dbReference type="Proteomes" id="UP000426027">
    <property type="component" value="Chromosome"/>
</dbReference>
<evidence type="ECO:0000313" key="4">
    <source>
        <dbReference type="Proteomes" id="UP000426027"/>
    </source>
</evidence>
<dbReference type="Gene3D" id="3.10.620.30">
    <property type="match status" value="1"/>
</dbReference>
<name>A0A6I6GLP9_9BACT</name>
<feature type="chain" id="PRO_5026296491" description="Transglutaminase-like domain-containing protein" evidence="1">
    <location>
        <begin position="26"/>
        <end position="237"/>
    </location>
</feature>
<dbReference type="KEGG" id="fls:GLV81_11135"/>
<proteinExistence type="predicted"/>
<sequence length="237" mass="27718">MTKKQLLLLLIVLLPVALFSQQPTAAFSAVDSFVSTVSYRNSLVDLTHKLTNPYPDQLRKARAIFKWITENIEYDYKYYNKYFYKGKEPKTFRCKNEQQCEAKRVVWEAAYIDKILRRKKAVCQGYAMLFKKMCDLAGLRSEYIVGYIRTEPYQVGTAGTLDHAWNAVWIESAYHLLDATWASGGCSKNDDYKLLRFQKNYNDYYWLTPAAAFAKNHYPKNSQWSLAAAVYQRQFCY</sequence>
<feature type="signal peptide" evidence="1">
    <location>
        <begin position="1"/>
        <end position="25"/>
    </location>
</feature>